<dbReference type="AlphaFoldDB" id="A0AAV5JYR7"/>
<evidence type="ECO:0000313" key="2">
    <source>
        <dbReference type="Proteomes" id="UP001054252"/>
    </source>
</evidence>
<proteinExistence type="predicted"/>
<organism evidence="1 2">
    <name type="scientific">Rubroshorea leprosula</name>
    <dbReference type="NCBI Taxonomy" id="152421"/>
    <lineage>
        <taxon>Eukaryota</taxon>
        <taxon>Viridiplantae</taxon>
        <taxon>Streptophyta</taxon>
        <taxon>Embryophyta</taxon>
        <taxon>Tracheophyta</taxon>
        <taxon>Spermatophyta</taxon>
        <taxon>Magnoliopsida</taxon>
        <taxon>eudicotyledons</taxon>
        <taxon>Gunneridae</taxon>
        <taxon>Pentapetalae</taxon>
        <taxon>rosids</taxon>
        <taxon>malvids</taxon>
        <taxon>Malvales</taxon>
        <taxon>Dipterocarpaceae</taxon>
        <taxon>Rubroshorea</taxon>
    </lineage>
</organism>
<evidence type="ECO:0000313" key="1">
    <source>
        <dbReference type="EMBL" id="GKV16499.1"/>
    </source>
</evidence>
<accession>A0AAV5JYR7</accession>
<keyword evidence="2" id="KW-1185">Reference proteome</keyword>
<comment type="caution">
    <text evidence="1">The sequence shown here is derived from an EMBL/GenBank/DDBJ whole genome shotgun (WGS) entry which is preliminary data.</text>
</comment>
<name>A0AAV5JYR7_9ROSI</name>
<gene>
    <name evidence="1" type="ORF">SLEP1_g27132</name>
</gene>
<dbReference type="Proteomes" id="UP001054252">
    <property type="component" value="Unassembled WGS sequence"/>
</dbReference>
<dbReference type="EMBL" id="BPVZ01000045">
    <property type="protein sequence ID" value="GKV16499.1"/>
    <property type="molecule type" value="Genomic_DNA"/>
</dbReference>
<protein>
    <submittedName>
        <fullName evidence="1">Uncharacterized protein</fullName>
    </submittedName>
</protein>
<reference evidence="1 2" key="1">
    <citation type="journal article" date="2021" name="Commun. Biol.">
        <title>The genome of Shorea leprosula (Dipterocarpaceae) highlights the ecological relevance of drought in aseasonal tropical rainforests.</title>
        <authorList>
            <person name="Ng K.K.S."/>
            <person name="Kobayashi M.J."/>
            <person name="Fawcett J.A."/>
            <person name="Hatakeyama M."/>
            <person name="Paape T."/>
            <person name="Ng C.H."/>
            <person name="Ang C.C."/>
            <person name="Tnah L.H."/>
            <person name="Lee C.T."/>
            <person name="Nishiyama T."/>
            <person name="Sese J."/>
            <person name="O'Brien M.J."/>
            <person name="Copetti D."/>
            <person name="Mohd Noor M.I."/>
            <person name="Ong R.C."/>
            <person name="Putra M."/>
            <person name="Sireger I.Z."/>
            <person name="Indrioko S."/>
            <person name="Kosugi Y."/>
            <person name="Izuno A."/>
            <person name="Isagi Y."/>
            <person name="Lee S.L."/>
            <person name="Shimizu K.K."/>
        </authorList>
    </citation>
    <scope>NUCLEOTIDE SEQUENCE [LARGE SCALE GENOMIC DNA]</scope>
    <source>
        <strain evidence="1">214</strain>
    </source>
</reference>
<sequence>MVIFCKNNLIGNLQISSKPLSITDGKNKQAAHKIFGFCQRRRNFHFTDKNLVGKKQIFGFLVVAPKFSLYRQEPSQ</sequence>